<accession>A0A2W0F104</accession>
<comment type="caution">
    <text evidence="1">The sequence shown here is derived from an EMBL/GenBank/DDBJ whole genome shotgun (WGS) entry which is preliminary data.</text>
</comment>
<gene>
    <name evidence="1" type="ORF">CRX42_09955</name>
</gene>
<proteinExistence type="predicted"/>
<dbReference type="OrthoDB" id="7033107at2"/>
<evidence type="ECO:0000313" key="1">
    <source>
        <dbReference type="EMBL" id="PYY70701.1"/>
    </source>
</evidence>
<protein>
    <submittedName>
        <fullName evidence="1">Uncharacterized protein</fullName>
    </submittedName>
</protein>
<evidence type="ECO:0000313" key="2">
    <source>
        <dbReference type="Proteomes" id="UP000247437"/>
    </source>
</evidence>
<organism evidence="1 2">
    <name type="scientific">Pseudomonas jessenii</name>
    <dbReference type="NCBI Taxonomy" id="77298"/>
    <lineage>
        <taxon>Bacteria</taxon>
        <taxon>Pseudomonadati</taxon>
        <taxon>Pseudomonadota</taxon>
        <taxon>Gammaproteobacteria</taxon>
        <taxon>Pseudomonadales</taxon>
        <taxon>Pseudomonadaceae</taxon>
        <taxon>Pseudomonas</taxon>
    </lineage>
</organism>
<reference evidence="1 2" key="1">
    <citation type="journal article" date="2018" name="Appl. Microbiol. Biotechnol.">
        <title>Characterization of the caprolactam degradation pathway in Pseudomonas jessenii using mass spectrometry-based proteomics.</title>
        <authorList>
            <person name="Otzen M."/>
            <person name="Palacio C."/>
            <person name="Janssen D.B."/>
        </authorList>
    </citation>
    <scope>NUCLEOTIDE SEQUENCE [LARGE SCALE GENOMIC DNA]</scope>
    <source>
        <strain evidence="1 2">GO3</strain>
    </source>
</reference>
<name>A0A2W0F104_PSEJE</name>
<sequence length="102" mass="10567">MAAASIVIVQAGVMLGRGDGTEYPLGADLYPFCAVGGCNAELVARGLAPVGWRSRPKTIQLRCGRRTEADGFATAAQPNGGKPPRHSKPPVHRLCGELNAAA</sequence>
<dbReference type="EMBL" id="PDLL01000089">
    <property type="protein sequence ID" value="PYY70701.1"/>
    <property type="molecule type" value="Genomic_DNA"/>
</dbReference>
<dbReference type="Proteomes" id="UP000247437">
    <property type="component" value="Unassembled WGS sequence"/>
</dbReference>
<dbReference type="AlphaFoldDB" id="A0A2W0F104"/>